<protein>
    <submittedName>
        <fullName evidence="1">Uncharacterized protein</fullName>
    </submittedName>
</protein>
<dbReference type="EMBL" id="AGWL01000005">
    <property type="protein sequence ID" value="EKU95254.1"/>
    <property type="molecule type" value="Genomic_DNA"/>
</dbReference>
<sequence>MAPSVGDFPQPPHTICDEDSWFAKVSLEEGARREISDGTAGLFGAENARTMQELAHPNEAGYRAWAEELAAWSQSEWHADWMLICSALSTDPKP</sequence>
<name>K9EDC5_9ACTO</name>
<dbReference type="Proteomes" id="UP000009888">
    <property type="component" value="Unassembled WGS sequence"/>
</dbReference>
<accession>K9EDC5</accession>
<keyword evidence="2" id="KW-1185">Reference proteome</keyword>
<comment type="caution">
    <text evidence="1">The sequence shown here is derived from an EMBL/GenBank/DDBJ whole genome shotgun (WGS) entry which is preliminary data.</text>
</comment>
<gene>
    <name evidence="1" type="ORF">HMPREF9233_01015</name>
</gene>
<dbReference type="HOGENOM" id="CLU_2379773_0_0_11"/>
<proteinExistence type="predicted"/>
<evidence type="ECO:0000313" key="2">
    <source>
        <dbReference type="Proteomes" id="UP000009888"/>
    </source>
</evidence>
<dbReference type="AlphaFoldDB" id="K9EDC5"/>
<organism evidence="1 2">
    <name type="scientific">Actinobaculum massiliense ACS-171-V-Col2</name>
    <dbReference type="NCBI Taxonomy" id="883066"/>
    <lineage>
        <taxon>Bacteria</taxon>
        <taxon>Bacillati</taxon>
        <taxon>Actinomycetota</taxon>
        <taxon>Actinomycetes</taxon>
        <taxon>Actinomycetales</taxon>
        <taxon>Actinomycetaceae</taxon>
        <taxon>Actinobaculum</taxon>
    </lineage>
</organism>
<dbReference type="PATRIC" id="fig|883066.3.peg.1057"/>
<reference evidence="1 2" key="1">
    <citation type="submission" date="2012-09" db="EMBL/GenBank/DDBJ databases">
        <title>The Genome Sequence of Actinobaculum massiliae ACS-171-V-COL2.</title>
        <authorList>
            <consortium name="The Broad Institute Genome Sequencing Platform"/>
            <person name="Earl A."/>
            <person name="Ward D."/>
            <person name="Feldgarden M."/>
            <person name="Gevers D."/>
            <person name="Saerens B."/>
            <person name="Vaneechoutte M."/>
            <person name="Walker B."/>
            <person name="Young S.K."/>
            <person name="Zeng Q."/>
            <person name="Gargeya S."/>
            <person name="Fitzgerald M."/>
            <person name="Haas B."/>
            <person name="Abouelleil A."/>
            <person name="Alvarado L."/>
            <person name="Arachchi H.M."/>
            <person name="Berlin A."/>
            <person name="Chapman S.B."/>
            <person name="Goldberg J."/>
            <person name="Griggs A."/>
            <person name="Gujja S."/>
            <person name="Hansen M."/>
            <person name="Howarth C."/>
            <person name="Imamovic A."/>
            <person name="Larimer J."/>
            <person name="McCowen C."/>
            <person name="Montmayeur A."/>
            <person name="Murphy C."/>
            <person name="Neiman D."/>
            <person name="Pearson M."/>
            <person name="Priest M."/>
            <person name="Roberts A."/>
            <person name="Saif S."/>
            <person name="Shea T."/>
            <person name="Sisk P."/>
            <person name="Sykes S."/>
            <person name="Wortman J."/>
            <person name="Nusbaum C."/>
            <person name="Birren B."/>
        </authorList>
    </citation>
    <scope>NUCLEOTIDE SEQUENCE [LARGE SCALE GENOMIC DNA]</scope>
    <source>
        <strain evidence="2">ACS-171-V-Col2</strain>
    </source>
</reference>
<evidence type="ECO:0000313" key="1">
    <source>
        <dbReference type="EMBL" id="EKU95254.1"/>
    </source>
</evidence>